<keyword evidence="1" id="KW-0472">Membrane</keyword>
<evidence type="ECO:0000256" key="1">
    <source>
        <dbReference type="SAM" id="Phobius"/>
    </source>
</evidence>
<comment type="caution">
    <text evidence="2">The sequence shown here is derived from an EMBL/GenBank/DDBJ whole genome shotgun (WGS) entry which is preliminary data.</text>
</comment>
<name>A0ABT5S8D5_9FLAO</name>
<evidence type="ECO:0000313" key="2">
    <source>
        <dbReference type="EMBL" id="MDD7914376.1"/>
    </source>
</evidence>
<evidence type="ECO:0008006" key="4">
    <source>
        <dbReference type="Google" id="ProtNLM"/>
    </source>
</evidence>
<feature type="transmembrane region" description="Helical" evidence="1">
    <location>
        <begin position="46"/>
        <end position="63"/>
    </location>
</feature>
<gene>
    <name evidence="2" type="ORF">N5A56_008070</name>
</gene>
<reference evidence="2" key="1">
    <citation type="submission" date="2023-02" db="EMBL/GenBank/DDBJ databases">
        <title>Polaribacter ponticola sp. nov., isolated from seawater.</title>
        <authorList>
            <person name="Baek J.H."/>
            <person name="Kim J.M."/>
            <person name="Choi D.G."/>
            <person name="Jeon C.O."/>
        </authorList>
    </citation>
    <scope>NUCLEOTIDE SEQUENCE</scope>
    <source>
        <strain evidence="2">MSW5</strain>
    </source>
</reference>
<dbReference type="EMBL" id="JAOSLC020000003">
    <property type="protein sequence ID" value="MDD7914376.1"/>
    <property type="molecule type" value="Genomic_DNA"/>
</dbReference>
<keyword evidence="3" id="KW-1185">Reference proteome</keyword>
<organism evidence="2 3">
    <name type="scientific">Polaribacter ponticola</name>
    <dbReference type="NCBI Taxonomy" id="2978475"/>
    <lineage>
        <taxon>Bacteria</taxon>
        <taxon>Pseudomonadati</taxon>
        <taxon>Bacteroidota</taxon>
        <taxon>Flavobacteriia</taxon>
        <taxon>Flavobacteriales</taxon>
        <taxon>Flavobacteriaceae</taxon>
    </lineage>
</organism>
<dbReference type="Proteomes" id="UP001151478">
    <property type="component" value="Unassembled WGS sequence"/>
</dbReference>
<keyword evidence="1" id="KW-1133">Transmembrane helix</keyword>
<protein>
    <recommendedName>
        <fullName evidence="4">Bacterial Pleckstrin homology domain-containing protein</fullName>
    </recommendedName>
</protein>
<dbReference type="RefSeq" id="WP_265724996.1">
    <property type="nucleotide sequence ID" value="NZ_JAOSLC020000003.1"/>
</dbReference>
<accession>A0ABT5S8D5</accession>
<sequence length="166" mass="19009">MKIFKEVQRFTQTWLVVLIIISGIVPIAIIVKEYFEENTTMSTNEFILTLVGITVSLTFILFFKLKTRIDEKGIHYQFFPFHFSLKTILWSEIKSAKVRTYDPIGEFGGWGLKGGAFWNSGKGKAINVSGDIGIQLELKNNKKLLIGTQKESEVKRVLKTYKLKIN</sequence>
<keyword evidence="1" id="KW-0812">Transmembrane</keyword>
<proteinExistence type="predicted"/>
<feature type="transmembrane region" description="Helical" evidence="1">
    <location>
        <begin position="12"/>
        <end position="31"/>
    </location>
</feature>
<evidence type="ECO:0000313" key="3">
    <source>
        <dbReference type="Proteomes" id="UP001151478"/>
    </source>
</evidence>